<dbReference type="EMBL" id="GGEC01008807">
    <property type="protein sequence ID" value="MBW89290.1"/>
    <property type="molecule type" value="Transcribed_RNA"/>
</dbReference>
<sequence length="25" mass="3090">MKGWCSSNYRELKELYRNMFLCSDD</sequence>
<evidence type="ECO:0000313" key="1">
    <source>
        <dbReference type="EMBL" id="MBW89290.1"/>
    </source>
</evidence>
<dbReference type="AlphaFoldDB" id="A0A2P2J744"/>
<name>A0A2P2J744_RHIMU</name>
<accession>A0A2P2J744</accession>
<organism evidence="1">
    <name type="scientific">Rhizophora mucronata</name>
    <name type="common">Asiatic mangrove</name>
    <dbReference type="NCBI Taxonomy" id="61149"/>
    <lineage>
        <taxon>Eukaryota</taxon>
        <taxon>Viridiplantae</taxon>
        <taxon>Streptophyta</taxon>
        <taxon>Embryophyta</taxon>
        <taxon>Tracheophyta</taxon>
        <taxon>Spermatophyta</taxon>
        <taxon>Magnoliopsida</taxon>
        <taxon>eudicotyledons</taxon>
        <taxon>Gunneridae</taxon>
        <taxon>Pentapetalae</taxon>
        <taxon>rosids</taxon>
        <taxon>fabids</taxon>
        <taxon>Malpighiales</taxon>
        <taxon>Rhizophoraceae</taxon>
        <taxon>Rhizophora</taxon>
    </lineage>
</organism>
<reference evidence="1" key="1">
    <citation type="submission" date="2018-02" db="EMBL/GenBank/DDBJ databases">
        <title>Rhizophora mucronata_Transcriptome.</title>
        <authorList>
            <person name="Meera S.P."/>
            <person name="Sreeshan A."/>
            <person name="Augustine A."/>
        </authorList>
    </citation>
    <scope>NUCLEOTIDE SEQUENCE</scope>
    <source>
        <tissue evidence="1">Leaf</tissue>
    </source>
</reference>
<protein>
    <submittedName>
        <fullName evidence="1">Uncharacterized protein</fullName>
    </submittedName>
</protein>
<proteinExistence type="predicted"/>